<keyword evidence="1" id="KW-0343">GTPase activation</keyword>
<feature type="region of interest" description="Disordered" evidence="2">
    <location>
        <begin position="494"/>
        <end position="517"/>
    </location>
</feature>
<reference evidence="4 5" key="1">
    <citation type="submission" date="2016-07" db="EMBL/GenBank/DDBJ databases">
        <title>Pervasive Adenine N6-methylation of Active Genes in Fungi.</title>
        <authorList>
            <consortium name="DOE Joint Genome Institute"/>
            <person name="Mondo S.J."/>
            <person name="Dannebaum R.O."/>
            <person name="Kuo R.C."/>
            <person name="Labutti K."/>
            <person name="Haridas S."/>
            <person name="Kuo A."/>
            <person name="Salamov A."/>
            <person name="Ahrendt S.R."/>
            <person name="Lipzen A."/>
            <person name="Sullivan W."/>
            <person name="Andreopoulos W.B."/>
            <person name="Clum A."/>
            <person name="Lindquist E."/>
            <person name="Daum C."/>
            <person name="Ramamoorthy G.K."/>
            <person name="Gryganskyi A."/>
            <person name="Culley D."/>
            <person name="Magnuson J.K."/>
            <person name="James T.Y."/>
            <person name="O'Malley M.A."/>
            <person name="Stajich J.E."/>
            <person name="Spatafora J.W."/>
            <person name="Visel A."/>
            <person name="Grigoriev I.V."/>
        </authorList>
    </citation>
    <scope>NUCLEOTIDE SEQUENCE [LARGE SCALE GENOMIC DNA]</scope>
    <source>
        <strain evidence="4 5">JEL800</strain>
    </source>
</reference>
<dbReference type="PANTHER" id="PTHR22957">
    <property type="entry name" value="TBC1 DOMAIN FAMILY MEMBER GTPASE-ACTIVATING PROTEIN"/>
    <property type="match status" value="1"/>
</dbReference>
<sequence length="596" mass="67055">MGDPLSNPTTSTKIETKRSVQWKVHLQVLPPQEPDAWNAILTKKRAEYEHLKNSLLKDPAAKEVGEETHHPLSLEDNSPWTQYFQNGELLKVIRQDVERTMPDQITFRSKAIQEMMTSVLFVWSKLHPTLSYRQGMHELLAPIIYTVEFDKVLVSSKEVDGSASLCDSRFVEHDSYTLFDQLMNNAQKWFELGDESHKETNTKLKKAIFQNSLSKTNQLPIVSLCLHIQNEVIQKLDPDLYKTLKDLNIEPQLYGLRWIRLLFGREFPFEQVLSLWDALFAEDSNLGLVEWICVAMLRLLRNHCIGSDYVGVLQVLMKYPALESLGVDGIDGLVKMAKSCILEYHEILRNPKAHLSPTTTSNKAKHGTSTSSSTESISDADKLVSLEQRVRRLSEKSLSLKDRDKALALKLDHCISLLSDIMSDFDNISDRRNELDGVIDQLGVVKSELDFSGGSSMSMVDGGKQNEKLPSHLRASDELDRAKSAAAFLHESTDVPEFHRIQRDPSKRGNSSTQATNPLDSLIASISTAAQEVDLSKTVKGVSNLFAGMFEDNSLSSLNPFATIQSPAQVTSSAQSPRENPADHWTRKLKHKDESK</sequence>
<dbReference type="AlphaFoldDB" id="A0A1Y2CWE0"/>
<evidence type="ECO:0000256" key="1">
    <source>
        <dbReference type="ARBA" id="ARBA00022468"/>
    </source>
</evidence>
<dbReference type="GO" id="GO:0005096">
    <property type="term" value="F:GTPase activator activity"/>
    <property type="evidence" value="ECO:0007669"/>
    <property type="project" value="UniProtKB-KW"/>
</dbReference>
<dbReference type="Proteomes" id="UP000193642">
    <property type="component" value="Unassembled WGS sequence"/>
</dbReference>
<gene>
    <name evidence="4" type="ORF">BCR33DRAFT_712423</name>
</gene>
<dbReference type="STRING" id="329046.A0A1Y2CWE0"/>
<name>A0A1Y2CWE0_9FUNG</name>
<dbReference type="PROSITE" id="PS50086">
    <property type="entry name" value="TBC_RABGAP"/>
    <property type="match status" value="1"/>
</dbReference>
<feature type="compositionally biased region" description="Polar residues" evidence="2">
    <location>
        <begin position="566"/>
        <end position="578"/>
    </location>
</feature>
<dbReference type="OrthoDB" id="27140at2759"/>
<dbReference type="GO" id="GO:0005737">
    <property type="term" value="C:cytoplasm"/>
    <property type="evidence" value="ECO:0007669"/>
    <property type="project" value="UniProtKB-ARBA"/>
</dbReference>
<feature type="compositionally biased region" description="Polar residues" evidence="2">
    <location>
        <begin position="508"/>
        <end position="517"/>
    </location>
</feature>
<evidence type="ECO:0000259" key="3">
    <source>
        <dbReference type="PROSITE" id="PS50086"/>
    </source>
</evidence>
<feature type="region of interest" description="Disordered" evidence="2">
    <location>
        <begin position="566"/>
        <end position="596"/>
    </location>
</feature>
<evidence type="ECO:0000256" key="2">
    <source>
        <dbReference type="SAM" id="MobiDB-lite"/>
    </source>
</evidence>
<dbReference type="FunFam" id="1.10.8.270:FF:000011">
    <property type="entry name" value="TBC1 domain family member 5"/>
    <property type="match status" value="1"/>
</dbReference>
<feature type="region of interest" description="Disordered" evidence="2">
    <location>
        <begin position="353"/>
        <end position="376"/>
    </location>
</feature>
<dbReference type="Pfam" id="PF00566">
    <property type="entry name" value="RabGAP-TBC"/>
    <property type="match status" value="1"/>
</dbReference>
<comment type="caution">
    <text evidence="4">The sequence shown here is derived from an EMBL/GenBank/DDBJ whole genome shotgun (WGS) entry which is preliminary data.</text>
</comment>
<proteinExistence type="predicted"/>
<dbReference type="SMART" id="SM00164">
    <property type="entry name" value="TBC"/>
    <property type="match status" value="1"/>
</dbReference>
<evidence type="ECO:0000313" key="5">
    <source>
        <dbReference type="Proteomes" id="UP000193642"/>
    </source>
</evidence>
<dbReference type="Gene3D" id="1.10.8.270">
    <property type="entry name" value="putative rabgap domain of human tbc1 domain family member 14 like domains"/>
    <property type="match status" value="1"/>
</dbReference>
<dbReference type="EMBL" id="MCGO01000005">
    <property type="protein sequence ID" value="ORY51340.1"/>
    <property type="molecule type" value="Genomic_DNA"/>
</dbReference>
<feature type="compositionally biased region" description="Basic and acidic residues" evidence="2">
    <location>
        <begin position="580"/>
        <end position="596"/>
    </location>
</feature>
<feature type="domain" description="Rab-GAP TBC" evidence="3">
    <location>
        <begin position="12"/>
        <end position="283"/>
    </location>
</feature>
<accession>A0A1Y2CWE0</accession>
<protein>
    <submittedName>
        <fullName evidence="4">RabGAP/TBC</fullName>
    </submittedName>
</protein>
<dbReference type="Gene3D" id="1.10.472.80">
    <property type="entry name" value="Ypt/Rab-GAP domain of gyp1p, domain 3"/>
    <property type="match status" value="1"/>
</dbReference>
<keyword evidence="5" id="KW-1185">Reference proteome</keyword>
<dbReference type="PANTHER" id="PTHR22957:SF337">
    <property type="entry name" value="TBC1 DOMAIN FAMILY MEMBER 5"/>
    <property type="match status" value="1"/>
</dbReference>
<dbReference type="FunFam" id="1.10.472.80:FF:000038">
    <property type="entry name" value="TBC1 domain family member 5"/>
    <property type="match status" value="1"/>
</dbReference>
<organism evidence="4 5">
    <name type="scientific">Rhizoclosmatium globosum</name>
    <dbReference type="NCBI Taxonomy" id="329046"/>
    <lineage>
        <taxon>Eukaryota</taxon>
        <taxon>Fungi</taxon>
        <taxon>Fungi incertae sedis</taxon>
        <taxon>Chytridiomycota</taxon>
        <taxon>Chytridiomycota incertae sedis</taxon>
        <taxon>Chytridiomycetes</taxon>
        <taxon>Chytridiales</taxon>
        <taxon>Chytriomycetaceae</taxon>
        <taxon>Rhizoclosmatium</taxon>
    </lineage>
</organism>
<dbReference type="InterPro" id="IPR000195">
    <property type="entry name" value="Rab-GAP-TBC_dom"/>
</dbReference>
<dbReference type="SUPFAM" id="SSF47923">
    <property type="entry name" value="Ypt/Rab-GAP domain of gyp1p"/>
    <property type="match status" value="2"/>
</dbReference>
<dbReference type="InterPro" id="IPR035969">
    <property type="entry name" value="Rab-GAP_TBC_sf"/>
</dbReference>
<evidence type="ECO:0000313" key="4">
    <source>
        <dbReference type="EMBL" id="ORY51340.1"/>
    </source>
</evidence>
<feature type="compositionally biased region" description="Basic and acidic residues" evidence="2">
    <location>
        <begin position="494"/>
        <end position="507"/>
    </location>
</feature>